<evidence type="ECO:0000256" key="1">
    <source>
        <dbReference type="SAM" id="SignalP"/>
    </source>
</evidence>
<dbReference type="Gene3D" id="3.30.1870.10">
    <property type="entry name" value="EreA-like, domain 2"/>
    <property type="match status" value="1"/>
</dbReference>
<dbReference type="PANTHER" id="PTHR31299:SF0">
    <property type="entry name" value="ESTERASE, PUTATIVE (AFU_ORTHOLOGUE AFUA_1G05850)-RELATED"/>
    <property type="match status" value="1"/>
</dbReference>
<keyword evidence="3" id="KW-1185">Reference proteome</keyword>
<protein>
    <submittedName>
        <fullName evidence="2">Erythromycin esterase family protein</fullName>
    </submittedName>
</protein>
<organism evidence="2 3">
    <name type="scientific">Clostridium tetanomorphum</name>
    <dbReference type="NCBI Taxonomy" id="1553"/>
    <lineage>
        <taxon>Bacteria</taxon>
        <taxon>Bacillati</taxon>
        <taxon>Bacillota</taxon>
        <taxon>Clostridia</taxon>
        <taxon>Eubacteriales</taxon>
        <taxon>Clostridiaceae</taxon>
        <taxon>Clostridium</taxon>
    </lineage>
</organism>
<keyword evidence="1" id="KW-0732">Signal</keyword>
<dbReference type="RefSeq" id="WP_035144233.1">
    <property type="nucleotide sequence ID" value="NZ_JAAZWO010000005.1"/>
</dbReference>
<name>A0A923E8V1_CLOTT</name>
<dbReference type="Pfam" id="PF05139">
    <property type="entry name" value="Erythro_esteras"/>
    <property type="match status" value="1"/>
</dbReference>
<dbReference type="SUPFAM" id="SSF159501">
    <property type="entry name" value="EreA/ChaN-like"/>
    <property type="match status" value="1"/>
</dbReference>
<reference evidence="2 3" key="1">
    <citation type="submission" date="2020-04" db="EMBL/GenBank/DDBJ databases">
        <title>Genomic insights into acetone-butanol-ethanol (ABE) fermentation by sequencing solventogenic clostridia strains.</title>
        <authorList>
            <person name="Brown S."/>
        </authorList>
    </citation>
    <scope>NUCLEOTIDE SEQUENCE [LARGE SCALE GENOMIC DNA]</scope>
    <source>
        <strain evidence="2 3">DJ011</strain>
    </source>
</reference>
<feature type="chain" id="PRO_5037402389" evidence="1">
    <location>
        <begin position="29"/>
        <end position="440"/>
    </location>
</feature>
<feature type="signal peptide" evidence="1">
    <location>
        <begin position="1"/>
        <end position="28"/>
    </location>
</feature>
<evidence type="ECO:0000313" key="3">
    <source>
        <dbReference type="Proteomes" id="UP000563151"/>
    </source>
</evidence>
<dbReference type="InterPro" id="IPR052036">
    <property type="entry name" value="Hydrolase/PRTase-associated"/>
</dbReference>
<dbReference type="EMBL" id="JAAZWO010000005">
    <property type="protein sequence ID" value="MBC2397219.1"/>
    <property type="molecule type" value="Genomic_DNA"/>
</dbReference>
<accession>A0A923E8V1</accession>
<dbReference type="PANTHER" id="PTHR31299">
    <property type="entry name" value="ESTERASE, PUTATIVE (AFU_ORTHOLOGUE AFUA_1G05850)-RELATED"/>
    <property type="match status" value="1"/>
</dbReference>
<dbReference type="Proteomes" id="UP000563151">
    <property type="component" value="Unassembled WGS sequence"/>
</dbReference>
<dbReference type="Gene3D" id="3.40.1660.10">
    <property type="entry name" value="EreA-like (biosynthetic domain)"/>
    <property type="match status" value="1"/>
</dbReference>
<dbReference type="CDD" id="cd14728">
    <property type="entry name" value="Ere-like"/>
    <property type="match status" value="1"/>
</dbReference>
<evidence type="ECO:0000313" key="2">
    <source>
        <dbReference type="EMBL" id="MBC2397219.1"/>
    </source>
</evidence>
<proteinExistence type="predicted"/>
<dbReference type="Gene3D" id="1.20.1440.30">
    <property type="entry name" value="Biosynthetic Protein domain"/>
    <property type="match status" value="1"/>
</dbReference>
<dbReference type="InterPro" id="IPR007815">
    <property type="entry name" value="Emycin_Estase"/>
</dbReference>
<sequence length="440" mass="50362">MNFKRLCSKIFVAVFVTTAILSGSTSQAKCAEITEGNLKSKVVPLKTVQARNGLDDFNSLQTILKDKKIVAVGEATHGTKEFFQMKHRMFEFLVEKMGFRLFGIEAAFGECRAINDYILYGKGKAEDVVSGMGFWTWSTKEVVDMVQWMRAYNGDPNHKTKIKFYGFDMQSANKDKEIVLNYIKKVDSKSLKNYNDALSKFNVNELTAIKNKVGALSIAFEKNKNQYISKSSKSEYEITQQHLNIIIQCLDLTIKNKGFMANASEVRDYYMAQNVKWILNYEKQFGNDKIMLWAHNGHVAKKFPGYVSMGQNLKGIFKDDVYVIGQEFYKGSFRAISHSIFPTSDSNRSRLREFNIEDSYSNTFAYRLEKANVPLYFIDFKEASKDKDIDKWLSENQLVHEIGAVYSQIFQSMSLCPQVPKEAFDGIIFIRETSASIDIK</sequence>
<dbReference type="GO" id="GO:0046677">
    <property type="term" value="P:response to antibiotic"/>
    <property type="evidence" value="ECO:0007669"/>
    <property type="project" value="InterPro"/>
</dbReference>
<dbReference type="AlphaFoldDB" id="A0A923E8V1"/>
<gene>
    <name evidence="2" type="ORF">HGG79_05410</name>
</gene>
<comment type="caution">
    <text evidence="2">The sequence shown here is derived from an EMBL/GenBank/DDBJ whole genome shotgun (WGS) entry which is preliminary data.</text>
</comment>